<dbReference type="RefSeq" id="WP_248650632.1">
    <property type="nucleotide sequence ID" value="NZ_CP096659.1"/>
</dbReference>
<evidence type="ECO:0000313" key="5">
    <source>
        <dbReference type="Proteomes" id="UP000830729"/>
    </source>
</evidence>
<dbReference type="PANTHER" id="PTHR30461">
    <property type="entry name" value="DNA-INVERTASE FROM LAMBDOID PROPHAGE"/>
    <property type="match status" value="1"/>
</dbReference>
<proteinExistence type="predicted"/>
<keyword evidence="5" id="KW-1185">Reference proteome</keyword>
<dbReference type="AlphaFoldDB" id="A0A8U0HUJ7"/>
<dbReference type="SMART" id="SM00857">
    <property type="entry name" value="Resolvase"/>
    <property type="match status" value="1"/>
</dbReference>
<evidence type="ECO:0000259" key="3">
    <source>
        <dbReference type="PROSITE" id="PS51736"/>
    </source>
</evidence>
<dbReference type="InterPro" id="IPR050639">
    <property type="entry name" value="SSR_resolvase"/>
</dbReference>
<dbReference type="Gene3D" id="3.40.50.1390">
    <property type="entry name" value="Resolvase, N-terminal catalytic domain"/>
    <property type="match status" value="1"/>
</dbReference>
<protein>
    <submittedName>
        <fullName evidence="4">Recombinase family protein</fullName>
    </submittedName>
</protein>
<dbReference type="GeneID" id="73043919"/>
<name>A0A8U0HUJ7_9EURY</name>
<gene>
    <name evidence="4" type="ORF">M0R89_00615</name>
</gene>
<dbReference type="Proteomes" id="UP000830729">
    <property type="component" value="Chromosome"/>
</dbReference>
<organism evidence="4 5">
    <name type="scientific">Halorussus limi</name>
    <dbReference type="NCBI Taxonomy" id="2938695"/>
    <lineage>
        <taxon>Archaea</taxon>
        <taxon>Methanobacteriati</taxon>
        <taxon>Methanobacteriota</taxon>
        <taxon>Stenosarchaea group</taxon>
        <taxon>Halobacteria</taxon>
        <taxon>Halobacteriales</taxon>
        <taxon>Haladaptataceae</taxon>
        <taxon>Halorussus</taxon>
    </lineage>
</organism>
<evidence type="ECO:0000256" key="2">
    <source>
        <dbReference type="ARBA" id="ARBA00023172"/>
    </source>
</evidence>
<dbReference type="InterPro" id="IPR036162">
    <property type="entry name" value="Resolvase-like_N_sf"/>
</dbReference>
<dbReference type="InterPro" id="IPR006119">
    <property type="entry name" value="Resolv_N"/>
</dbReference>
<dbReference type="KEGG" id="halx:M0R89_00615"/>
<feature type="domain" description="Resolvase/invertase-type recombinase catalytic" evidence="3">
    <location>
        <begin position="8"/>
        <end position="153"/>
    </location>
</feature>
<keyword evidence="1" id="KW-0238">DNA-binding</keyword>
<dbReference type="GO" id="GO:0000150">
    <property type="term" value="F:DNA strand exchange activity"/>
    <property type="evidence" value="ECO:0007669"/>
    <property type="project" value="InterPro"/>
</dbReference>
<sequence length="249" mass="28186">MSSTSDNQWATYIRKSTEEQDDQHQRQDIKDWFDYKDIPVADVDFYSEAGSGASSNRDEFNDLLNAIENGEYSDVVVWEVSRIARKGELAQRFFDSCEDAGVTIHVTNGSVRKIEADGTGRLVADIIASVAAEERRQLIRRTESGQRRAREQGKWLGQTPVGFVRSDEGYLKPNLNPDYDSGETGFFDVADALERVESGESYNKTAENTPNLTRQTLSKIHQDDDRRGWYIEGEAEDDRVQDALTEVDV</sequence>
<reference evidence="4 5" key="1">
    <citation type="submission" date="2022-04" db="EMBL/GenBank/DDBJ databases">
        <title>Diverse halophilic archaea isolated from saline environments.</title>
        <authorList>
            <person name="Cui H.-L."/>
        </authorList>
    </citation>
    <scope>NUCLEOTIDE SEQUENCE [LARGE SCALE GENOMIC DNA]</scope>
    <source>
        <strain evidence="4 5">XZYJT49</strain>
    </source>
</reference>
<evidence type="ECO:0000256" key="1">
    <source>
        <dbReference type="ARBA" id="ARBA00023125"/>
    </source>
</evidence>
<dbReference type="CDD" id="cd00338">
    <property type="entry name" value="Ser_Recombinase"/>
    <property type="match status" value="1"/>
</dbReference>
<dbReference type="Pfam" id="PF00239">
    <property type="entry name" value="Resolvase"/>
    <property type="match status" value="1"/>
</dbReference>
<dbReference type="EMBL" id="CP096659">
    <property type="protein sequence ID" value="UPV74587.1"/>
    <property type="molecule type" value="Genomic_DNA"/>
</dbReference>
<dbReference type="PANTHER" id="PTHR30461:SF2">
    <property type="entry name" value="SERINE RECOMBINASE PINE-RELATED"/>
    <property type="match status" value="1"/>
</dbReference>
<dbReference type="SUPFAM" id="SSF53041">
    <property type="entry name" value="Resolvase-like"/>
    <property type="match status" value="1"/>
</dbReference>
<accession>A0A8U0HUJ7</accession>
<dbReference type="GO" id="GO:0003677">
    <property type="term" value="F:DNA binding"/>
    <property type="evidence" value="ECO:0007669"/>
    <property type="project" value="UniProtKB-KW"/>
</dbReference>
<dbReference type="PROSITE" id="PS51736">
    <property type="entry name" value="RECOMBINASES_3"/>
    <property type="match status" value="1"/>
</dbReference>
<keyword evidence="2" id="KW-0233">DNA recombination</keyword>
<evidence type="ECO:0000313" key="4">
    <source>
        <dbReference type="EMBL" id="UPV74587.1"/>
    </source>
</evidence>